<accession>A0A023AYJ6</accession>
<evidence type="ECO:0000256" key="7">
    <source>
        <dbReference type="SAM" id="MobiDB-lite"/>
    </source>
</evidence>
<feature type="region of interest" description="Disordered" evidence="7">
    <location>
        <begin position="463"/>
        <end position="489"/>
    </location>
</feature>
<dbReference type="GO" id="GO:0005829">
    <property type="term" value="C:cytosol"/>
    <property type="evidence" value="ECO:0007669"/>
    <property type="project" value="TreeGrafter"/>
</dbReference>
<gene>
    <name evidence="11" type="ORF">GNI_161220</name>
</gene>
<evidence type="ECO:0000259" key="8">
    <source>
        <dbReference type="Pfam" id="PF05185"/>
    </source>
</evidence>
<dbReference type="PIRSF" id="PIRSF015894">
    <property type="entry name" value="Skb1_MeTrfase"/>
    <property type="match status" value="1"/>
</dbReference>
<sequence>MGARPLQWALWVGDAVRPLEDYGGQPVIVPVSKSENSLSPTILQSVSEAKVLAFHATVRLSKFSRPGENLDWLGVEKQLGEAVEWSVYVGARMLVVNPVEKVPESCYVQFARVLLRVSCRSQECEIVLRCRFLDEWNLWYVIKQLGASLWTADTNSVNAHRGIKRVCVSLDAHYPNCPDQLFQNIAARWLGEDVAMLLCTTTAFKANQQGLPSMVKRNRQLVETFLRRDLYVVLEMPAAGNSATTPAADTAAATIVSAVAATTNTAAPATPGAATAVVATDFLIQDVRKYIEQTVLWLQYTHHQLPPLLPTEISRGSHHDYLQEPLQPLADNLTAYTYSVFEEDRIKYDLYRAAIKEQLVNLLQKALLDPSHCPAAHQQHGGRPDLVATGCTATGSPATGAAATATDSGSGSSAERFTTVHIAYLGGGRGPLMQECFDALMSLGWRRDETGFFYLAPDSTSFPADGPSPTGGLPPTGGPSAASPVPASSTNQVSPVRAVRFSFSVVEKNPCAALVLRQRVLADPCEWWRDVEVVETDMREWRPRLGVDLVVSELLGSVGDNELSPECLWPVYRSLTPQGAVVPLEHTSYFAPIAASKLHRQLATESSATGAFDAGYVVDLYNYTTLAQPALPAFRFSYKPDAGGHGPGDGVKGVVETETKDRDVIAHYRRVDEFNRFARLRWTIQSHGEVVECHGFAGYFSSLLSPSVICSIAPHDESRDMDSWYPLYLPVERSLRLEDGDELELHIWRVCDISRVWYEWLVQVQRGATIYYISRIHNWAGCVWNFRK</sequence>
<dbReference type="GO" id="GO:0005634">
    <property type="term" value="C:nucleus"/>
    <property type="evidence" value="ECO:0007669"/>
    <property type="project" value="TreeGrafter"/>
</dbReference>
<keyword evidence="3 4" id="KW-0949">S-adenosyl-L-methionine</keyword>
<feature type="domain" description="PRMT5 arginine-N-methyltransferase" evidence="8">
    <location>
        <begin position="499"/>
        <end position="578"/>
    </location>
</feature>
<dbReference type="RefSeq" id="XP_011133054.1">
    <property type="nucleotide sequence ID" value="XM_011134752.1"/>
</dbReference>
<evidence type="ECO:0000256" key="6">
    <source>
        <dbReference type="PIRSR" id="PIRSR015894-2"/>
    </source>
</evidence>
<dbReference type="SUPFAM" id="SSF53335">
    <property type="entry name" value="S-adenosyl-L-methionine-dependent methyltransferases"/>
    <property type="match status" value="1"/>
</dbReference>
<dbReference type="VEuPathDB" id="CryptoDB:GNI_161220"/>
<feature type="domain" description="PRMT5 oligomerisation" evidence="10">
    <location>
        <begin position="586"/>
        <end position="782"/>
    </location>
</feature>
<dbReference type="InterPro" id="IPR035247">
    <property type="entry name" value="PRMT5_TIM"/>
</dbReference>
<dbReference type="InterPro" id="IPR029063">
    <property type="entry name" value="SAM-dependent_MTases_sf"/>
</dbReference>
<dbReference type="Pfam" id="PF17286">
    <property type="entry name" value="PRMT5_C"/>
    <property type="match status" value="1"/>
</dbReference>
<dbReference type="eggNOG" id="KOG0822">
    <property type="taxonomic scope" value="Eukaryota"/>
</dbReference>
<feature type="domain" description="PRMT5 TIM barrel" evidence="9">
    <location>
        <begin position="77"/>
        <end position="236"/>
    </location>
</feature>
<keyword evidence="1 4" id="KW-0489">Methyltransferase</keyword>
<comment type="caution">
    <text evidence="11">The sequence shown here is derived from an EMBL/GenBank/DDBJ whole genome shotgun (WGS) entry which is preliminary data.</text>
</comment>
<reference evidence="11" key="1">
    <citation type="submission" date="2013-12" db="EMBL/GenBank/DDBJ databases">
        <authorList>
            <person name="Omoto C.K."/>
            <person name="Sibley D."/>
            <person name="Venepally P."/>
            <person name="Hadjithomas M."/>
            <person name="Karamycheva S."/>
            <person name="Brunk B."/>
            <person name="Roos D."/>
            <person name="Caler E."/>
            <person name="Lorenzi H."/>
        </authorList>
    </citation>
    <scope>NUCLEOTIDE SEQUENCE</scope>
</reference>
<keyword evidence="12" id="KW-1185">Reference proteome</keyword>
<feature type="binding site" evidence="6">
    <location>
        <position position="507"/>
    </location>
    <ligand>
        <name>S-adenosyl-L-methionine</name>
        <dbReference type="ChEBI" id="CHEBI:59789"/>
    </ligand>
</feature>
<protein>
    <recommendedName>
        <fullName evidence="4">Protein arginine N-methyltransferase</fullName>
    </recommendedName>
</protein>
<dbReference type="PANTHER" id="PTHR10738">
    <property type="entry name" value="PROTEIN ARGININE N-METHYLTRANSFERASE 5"/>
    <property type="match status" value="1"/>
</dbReference>
<evidence type="ECO:0000259" key="10">
    <source>
        <dbReference type="Pfam" id="PF17286"/>
    </source>
</evidence>
<dbReference type="Gene3D" id="3.40.50.150">
    <property type="entry name" value="Vaccinia Virus protein VP39"/>
    <property type="match status" value="2"/>
</dbReference>
<dbReference type="GO" id="GO:0006355">
    <property type="term" value="P:regulation of DNA-templated transcription"/>
    <property type="evidence" value="ECO:0007669"/>
    <property type="project" value="TreeGrafter"/>
</dbReference>
<feature type="compositionally biased region" description="Low complexity" evidence="7">
    <location>
        <begin position="467"/>
        <end position="489"/>
    </location>
</feature>
<dbReference type="EMBL" id="AFNH02001201">
    <property type="protein sequence ID" value="EZG43724.1"/>
    <property type="molecule type" value="Genomic_DNA"/>
</dbReference>
<evidence type="ECO:0000313" key="12">
    <source>
        <dbReference type="Proteomes" id="UP000019763"/>
    </source>
</evidence>
<dbReference type="PANTHER" id="PTHR10738:SF0">
    <property type="entry name" value="PROTEIN ARGININE N-METHYLTRANSFERASE 5"/>
    <property type="match status" value="1"/>
</dbReference>
<feature type="active site" description="Proton donor/acceptor" evidence="5">
    <location>
        <position position="562"/>
    </location>
</feature>
<keyword evidence="2 4" id="KW-0808">Transferase</keyword>
<dbReference type="InterPro" id="IPR007857">
    <property type="entry name" value="Arg_MeTrfase_PRMT5"/>
</dbReference>
<dbReference type="InterPro" id="IPR025799">
    <property type="entry name" value="Arg_MeTrfase"/>
</dbReference>
<organism evidence="11 12">
    <name type="scientific">Gregarina niphandrodes</name>
    <name type="common">Septate eugregarine</name>
    <dbReference type="NCBI Taxonomy" id="110365"/>
    <lineage>
        <taxon>Eukaryota</taxon>
        <taxon>Sar</taxon>
        <taxon>Alveolata</taxon>
        <taxon>Apicomplexa</taxon>
        <taxon>Conoidasida</taxon>
        <taxon>Gregarinasina</taxon>
        <taxon>Eugregarinorida</taxon>
        <taxon>Gregarinidae</taxon>
        <taxon>Gregarina</taxon>
    </lineage>
</organism>
<comment type="similarity">
    <text evidence="4">Belongs to the class I-like SAM-binding methyltransferase superfamily.</text>
</comment>
<dbReference type="GO" id="GO:0032259">
    <property type="term" value="P:methylation"/>
    <property type="evidence" value="ECO:0007669"/>
    <property type="project" value="UniProtKB-KW"/>
</dbReference>
<dbReference type="OrthoDB" id="1368803at2759"/>
<name>A0A023AYJ6_GRENI</name>
<dbReference type="GeneID" id="22915594"/>
<dbReference type="GO" id="GO:0016274">
    <property type="term" value="F:protein-arginine N-methyltransferase activity"/>
    <property type="evidence" value="ECO:0007669"/>
    <property type="project" value="InterPro"/>
</dbReference>
<dbReference type="Pfam" id="PF05185">
    <property type="entry name" value="PRMT5"/>
    <property type="match status" value="2"/>
</dbReference>
<dbReference type="AlphaFoldDB" id="A0A023AYJ6"/>
<dbReference type="Proteomes" id="UP000019763">
    <property type="component" value="Unassembled WGS sequence"/>
</dbReference>
<dbReference type="InterPro" id="IPR035248">
    <property type="entry name" value="PRMT5_C"/>
</dbReference>
<dbReference type="Gene3D" id="3.20.20.150">
    <property type="entry name" value="Divalent-metal-dependent TIM barrel enzymes"/>
    <property type="match status" value="1"/>
</dbReference>
<feature type="active site" description="Proton donor/acceptor" evidence="5">
    <location>
        <position position="553"/>
    </location>
</feature>
<evidence type="ECO:0000256" key="1">
    <source>
        <dbReference type="ARBA" id="ARBA00022603"/>
    </source>
</evidence>
<dbReference type="InterPro" id="IPR035075">
    <property type="entry name" value="PRMT5"/>
</dbReference>
<evidence type="ECO:0000256" key="4">
    <source>
        <dbReference type="PIRNR" id="PIRNR015894"/>
    </source>
</evidence>
<feature type="domain" description="PRMT5 arginine-N-methyltransferase" evidence="8">
    <location>
        <begin position="317"/>
        <end position="443"/>
    </location>
</feature>
<dbReference type="Pfam" id="PF17285">
    <property type="entry name" value="PRMT5_TIM"/>
    <property type="match status" value="1"/>
</dbReference>
<evidence type="ECO:0000256" key="2">
    <source>
        <dbReference type="ARBA" id="ARBA00022679"/>
    </source>
</evidence>
<proteinExistence type="inferred from homology"/>
<evidence type="ECO:0000256" key="3">
    <source>
        <dbReference type="ARBA" id="ARBA00022691"/>
    </source>
</evidence>
<feature type="binding site" evidence="6">
    <location>
        <begin position="537"/>
        <end position="538"/>
    </location>
    <ligand>
        <name>S-adenosyl-L-methionine</name>
        <dbReference type="ChEBI" id="CHEBI:59789"/>
    </ligand>
</feature>
<dbReference type="Gene3D" id="2.70.160.11">
    <property type="entry name" value="Hnrnp arginine n-methyltransferase1"/>
    <property type="match status" value="1"/>
</dbReference>
<evidence type="ECO:0000259" key="9">
    <source>
        <dbReference type="Pfam" id="PF17285"/>
    </source>
</evidence>
<evidence type="ECO:0000313" key="11">
    <source>
        <dbReference type="EMBL" id="EZG43724.1"/>
    </source>
</evidence>
<evidence type="ECO:0000256" key="5">
    <source>
        <dbReference type="PIRSR" id="PIRSR015894-1"/>
    </source>
</evidence>